<comment type="caution">
    <text evidence="9">The sequence shown here is derived from an EMBL/GenBank/DDBJ whole genome shotgun (WGS) entry which is preliminary data.</text>
</comment>
<dbReference type="SUPFAM" id="SSF53790">
    <property type="entry name" value="Tetrapyrrole methylase"/>
    <property type="match status" value="1"/>
</dbReference>
<protein>
    <submittedName>
        <fullName evidence="9">Precorrin-2 C(20)-methyltransferase</fullName>
        <ecNumber evidence="9">2.1.1.130</ecNumber>
    </submittedName>
</protein>
<evidence type="ECO:0000256" key="7">
    <source>
        <dbReference type="PIRNR" id="PIRNR036427"/>
    </source>
</evidence>
<reference evidence="9 10" key="1">
    <citation type="submission" date="2020-08" db="EMBL/GenBank/DDBJ databases">
        <title>Genome public.</title>
        <authorList>
            <person name="Liu C."/>
            <person name="Sun Q."/>
        </authorList>
    </citation>
    <scope>NUCLEOTIDE SEQUENCE [LARGE SCALE GENOMIC DNA]</scope>
    <source>
        <strain evidence="9 10">NSJ-46</strain>
    </source>
</reference>
<dbReference type="InterPro" id="IPR012382">
    <property type="entry name" value="CobI/CbiL"/>
</dbReference>
<dbReference type="PANTHER" id="PTHR43467:SF2">
    <property type="entry name" value="COBALT-PRECORRIN-2 C(20)-METHYLTRANSFERASE"/>
    <property type="match status" value="1"/>
</dbReference>
<dbReference type="GO" id="GO:0030788">
    <property type="term" value="F:precorrin-2 C20-methyltransferase activity"/>
    <property type="evidence" value="ECO:0007669"/>
    <property type="project" value="UniProtKB-EC"/>
</dbReference>
<dbReference type="Proteomes" id="UP000657421">
    <property type="component" value="Unassembled WGS sequence"/>
</dbReference>
<accession>A0ABR7N7V4</accession>
<proteinExistence type="inferred from homology"/>
<keyword evidence="3" id="KW-0169">Cobalamin biosynthesis</keyword>
<dbReference type="Gene3D" id="3.30.950.10">
    <property type="entry name" value="Methyltransferase, Cobalt-precorrin-4 Transmethylase, Domain 2"/>
    <property type="match status" value="1"/>
</dbReference>
<dbReference type="Gene3D" id="3.40.1010.10">
    <property type="entry name" value="Cobalt-precorrin-4 Transmethylase, Domain 1"/>
    <property type="match status" value="1"/>
</dbReference>
<dbReference type="EC" id="2.1.1.130" evidence="9"/>
<keyword evidence="5 9" id="KW-0808">Transferase</keyword>
<evidence type="ECO:0000256" key="2">
    <source>
        <dbReference type="ARBA" id="ARBA00005879"/>
    </source>
</evidence>
<dbReference type="CDD" id="cd11645">
    <property type="entry name" value="Precorrin_2_C20_MT"/>
    <property type="match status" value="1"/>
</dbReference>
<keyword evidence="6" id="KW-0949">S-adenosyl-L-methionine</keyword>
<dbReference type="GO" id="GO:0032259">
    <property type="term" value="P:methylation"/>
    <property type="evidence" value="ECO:0007669"/>
    <property type="project" value="UniProtKB-KW"/>
</dbReference>
<dbReference type="InterPro" id="IPR014777">
    <property type="entry name" value="4pyrrole_Mease_sub1"/>
</dbReference>
<evidence type="ECO:0000256" key="6">
    <source>
        <dbReference type="ARBA" id="ARBA00022691"/>
    </source>
</evidence>
<name>A0ABR7N7V4_9FIRM</name>
<keyword evidence="4 9" id="KW-0489">Methyltransferase</keyword>
<evidence type="ECO:0000256" key="4">
    <source>
        <dbReference type="ARBA" id="ARBA00022603"/>
    </source>
</evidence>
<evidence type="ECO:0000259" key="8">
    <source>
        <dbReference type="Pfam" id="PF00590"/>
    </source>
</evidence>
<organism evidence="9 10">
    <name type="scientific">Jingyaoa shaoxingensis</name>
    <dbReference type="NCBI Taxonomy" id="2763671"/>
    <lineage>
        <taxon>Bacteria</taxon>
        <taxon>Bacillati</taxon>
        <taxon>Bacillota</taxon>
        <taxon>Clostridia</taxon>
        <taxon>Lachnospirales</taxon>
        <taxon>Lachnospiraceae</taxon>
        <taxon>Jingyaoa</taxon>
    </lineage>
</organism>
<sequence>MKGKLYGIGIGPGDPELLTLKAVRLIREADVIAVPGKVKTETVAYQITVQAVPEIAEKECLEVYYPMSKDPEVLERCHTEAAMQIETVLKEGKNVAFLTLGDTSVYSTYLYVHTKIMEMGYEAEIVSGITSFCAVAARLNIGLVEKAEELHVIPASYQIEEALKLKGTKVLMKAASKMGEVKKMLMECGQDVVMIENCGMPGEKIHRSAEEIPEDASYYSLIIVKEK</sequence>
<evidence type="ECO:0000313" key="10">
    <source>
        <dbReference type="Proteomes" id="UP000657421"/>
    </source>
</evidence>
<dbReference type="InterPro" id="IPR006364">
    <property type="entry name" value="CobI/CbiL/CobIJ_dom"/>
</dbReference>
<gene>
    <name evidence="9" type="primary">cobI</name>
    <name evidence="9" type="ORF">H8716_05120</name>
</gene>
<feature type="domain" description="Tetrapyrrole methylase" evidence="8">
    <location>
        <begin position="4"/>
        <end position="208"/>
    </location>
</feature>
<dbReference type="EMBL" id="JACRSZ010000003">
    <property type="protein sequence ID" value="MBC8572471.1"/>
    <property type="molecule type" value="Genomic_DNA"/>
</dbReference>
<evidence type="ECO:0000256" key="5">
    <source>
        <dbReference type="ARBA" id="ARBA00022679"/>
    </source>
</evidence>
<dbReference type="PANTHER" id="PTHR43467">
    <property type="entry name" value="COBALT-PRECORRIN-2 C(20)-METHYLTRANSFERASE"/>
    <property type="match status" value="1"/>
</dbReference>
<keyword evidence="10" id="KW-1185">Reference proteome</keyword>
<dbReference type="Pfam" id="PF00590">
    <property type="entry name" value="TP_methylase"/>
    <property type="match status" value="1"/>
</dbReference>
<evidence type="ECO:0000256" key="1">
    <source>
        <dbReference type="ARBA" id="ARBA00004953"/>
    </source>
</evidence>
<comment type="pathway">
    <text evidence="1">Cofactor biosynthesis; adenosylcobalamin biosynthesis.</text>
</comment>
<dbReference type="PIRSF" id="PIRSF036427">
    <property type="entry name" value="Precrrn-2_mtase"/>
    <property type="match status" value="1"/>
</dbReference>
<dbReference type="InterPro" id="IPR035996">
    <property type="entry name" value="4pyrrol_Methylase_sf"/>
</dbReference>
<evidence type="ECO:0000313" key="9">
    <source>
        <dbReference type="EMBL" id="MBC8572471.1"/>
    </source>
</evidence>
<dbReference type="InterPro" id="IPR000878">
    <property type="entry name" value="4pyrrol_Mease"/>
</dbReference>
<dbReference type="RefSeq" id="WP_249307462.1">
    <property type="nucleotide sequence ID" value="NZ_JACRSZ010000003.1"/>
</dbReference>
<dbReference type="NCBIfam" id="TIGR01467">
    <property type="entry name" value="cobI_cbiL"/>
    <property type="match status" value="1"/>
</dbReference>
<evidence type="ECO:0000256" key="3">
    <source>
        <dbReference type="ARBA" id="ARBA00022573"/>
    </source>
</evidence>
<comment type="similarity">
    <text evidence="2 7">Belongs to the precorrin methyltransferase family.</text>
</comment>
<dbReference type="InterPro" id="IPR014776">
    <property type="entry name" value="4pyrrole_Mease_sub2"/>
</dbReference>